<dbReference type="InterPro" id="IPR000172">
    <property type="entry name" value="GMC_OxRdtase_N"/>
</dbReference>
<organism evidence="9 10">
    <name type="scientific">Ephemeroptericola cinctiostellae</name>
    <dbReference type="NCBI Taxonomy" id="2268024"/>
    <lineage>
        <taxon>Bacteria</taxon>
        <taxon>Pseudomonadati</taxon>
        <taxon>Pseudomonadota</taxon>
        <taxon>Betaproteobacteria</taxon>
        <taxon>Burkholderiales</taxon>
        <taxon>Burkholderiaceae</taxon>
        <taxon>Ephemeroptericola</taxon>
    </lineage>
</organism>
<keyword evidence="9" id="KW-0560">Oxidoreductase</keyword>
<evidence type="ECO:0000259" key="7">
    <source>
        <dbReference type="PROSITE" id="PS00623"/>
    </source>
</evidence>
<evidence type="ECO:0000313" key="10">
    <source>
        <dbReference type="Proteomes" id="UP000252182"/>
    </source>
</evidence>
<feature type="domain" description="Glucose-methanol-choline oxidoreductase N-terminal" evidence="8">
    <location>
        <begin position="258"/>
        <end position="272"/>
    </location>
</feature>
<evidence type="ECO:0000256" key="6">
    <source>
        <dbReference type="RuleBase" id="RU003968"/>
    </source>
</evidence>
<dbReference type="Pfam" id="PF05199">
    <property type="entry name" value="GMC_oxred_C"/>
    <property type="match status" value="1"/>
</dbReference>
<dbReference type="InterPro" id="IPR007867">
    <property type="entry name" value="GMC_OxRtase_C"/>
</dbReference>
<evidence type="ECO:0000256" key="4">
    <source>
        <dbReference type="ARBA" id="ARBA00022827"/>
    </source>
</evidence>
<dbReference type="PROSITE" id="PS00624">
    <property type="entry name" value="GMC_OXRED_2"/>
    <property type="match status" value="1"/>
</dbReference>
<evidence type="ECO:0000256" key="2">
    <source>
        <dbReference type="ARBA" id="ARBA00010790"/>
    </source>
</evidence>
<keyword evidence="10" id="KW-1185">Reference proteome</keyword>
<gene>
    <name evidence="9" type="primary">alkJ</name>
    <name evidence="9" type="ORF">DTO96_101138</name>
</gene>
<reference evidence="10" key="1">
    <citation type="submission" date="2018-07" db="EMBL/GenBank/DDBJ databases">
        <authorList>
            <person name="Kim H."/>
        </authorList>
    </citation>
    <scope>NUCLEOTIDE SEQUENCE [LARGE SCALE GENOMIC DNA]</scope>
    <source>
        <strain evidence="10">F02</strain>
    </source>
</reference>
<dbReference type="SUPFAM" id="SSF51905">
    <property type="entry name" value="FAD/NAD(P)-binding domain"/>
    <property type="match status" value="1"/>
</dbReference>
<proteinExistence type="inferred from homology"/>
<dbReference type="SUPFAM" id="SSF54373">
    <property type="entry name" value="FAD-linked reductases, C-terminal domain"/>
    <property type="match status" value="1"/>
</dbReference>
<comment type="cofactor">
    <cofactor evidence="1 5">
        <name>FAD</name>
        <dbReference type="ChEBI" id="CHEBI:57692"/>
    </cofactor>
</comment>
<dbReference type="Pfam" id="PF00732">
    <property type="entry name" value="GMC_oxred_N"/>
    <property type="match status" value="1"/>
</dbReference>
<evidence type="ECO:0000313" key="9">
    <source>
        <dbReference type="EMBL" id="AXF85407.1"/>
    </source>
</evidence>
<dbReference type="PIRSF" id="PIRSF000137">
    <property type="entry name" value="Alcohol_oxidase"/>
    <property type="match status" value="1"/>
</dbReference>
<dbReference type="Gene3D" id="3.30.560.10">
    <property type="entry name" value="Glucose Oxidase, domain 3"/>
    <property type="match status" value="1"/>
</dbReference>
<keyword evidence="3 6" id="KW-0285">Flavoprotein</keyword>
<dbReference type="AlphaFoldDB" id="A0A345DAL9"/>
<dbReference type="InterPro" id="IPR036188">
    <property type="entry name" value="FAD/NAD-bd_sf"/>
</dbReference>
<dbReference type="PROSITE" id="PS00623">
    <property type="entry name" value="GMC_OXRED_1"/>
    <property type="match status" value="1"/>
</dbReference>
<evidence type="ECO:0000256" key="3">
    <source>
        <dbReference type="ARBA" id="ARBA00022630"/>
    </source>
</evidence>
<dbReference type="KEGG" id="hyf:DTO96_101138"/>
<dbReference type="PANTHER" id="PTHR11552">
    <property type="entry name" value="GLUCOSE-METHANOL-CHOLINE GMC OXIDOREDUCTASE"/>
    <property type="match status" value="1"/>
</dbReference>
<feature type="domain" description="Glucose-methanol-choline oxidoreductase N-terminal" evidence="7">
    <location>
        <begin position="83"/>
        <end position="106"/>
    </location>
</feature>
<keyword evidence="4 5" id="KW-0274">FAD</keyword>
<feature type="binding site" evidence="5">
    <location>
        <position position="221"/>
    </location>
    <ligand>
        <name>FAD</name>
        <dbReference type="ChEBI" id="CHEBI:57692"/>
    </ligand>
</feature>
<evidence type="ECO:0000259" key="8">
    <source>
        <dbReference type="PROSITE" id="PS00624"/>
    </source>
</evidence>
<dbReference type="RefSeq" id="WP_114562604.1">
    <property type="nucleotide sequence ID" value="NZ_CP031124.1"/>
</dbReference>
<evidence type="ECO:0000256" key="5">
    <source>
        <dbReference type="PIRSR" id="PIRSR000137-2"/>
    </source>
</evidence>
<dbReference type="OrthoDB" id="9785276at2"/>
<dbReference type="Gene3D" id="3.50.50.60">
    <property type="entry name" value="FAD/NAD(P)-binding domain"/>
    <property type="match status" value="1"/>
</dbReference>
<dbReference type="GO" id="GO:0016614">
    <property type="term" value="F:oxidoreductase activity, acting on CH-OH group of donors"/>
    <property type="evidence" value="ECO:0007669"/>
    <property type="project" value="InterPro"/>
</dbReference>
<feature type="binding site" evidence="5">
    <location>
        <begin position="93"/>
        <end position="96"/>
    </location>
    <ligand>
        <name>FAD</name>
        <dbReference type="ChEBI" id="CHEBI:57692"/>
    </ligand>
</feature>
<dbReference type="GO" id="GO:0050660">
    <property type="term" value="F:flavin adenine dinucleotide binding"/>
    <property type="evidence" value="ECO:0007669"/>
    <property type="project" value="InterPro"/>
</dbReference>
<accession>A0A345DAL9</accession>
<dbReference type="Proteomes" id="UP000252182">
    <property type="component" value="Chromosome"/>
</dbReference>
<protein>
    <submittedName>
        <fullName evidence="9">Alcohol dehydrogenase [acceptor]</fullName>
        <ecNumber evidence="9">1.1.99.-</ecNumber>
    </submittedName>
</protein>
<feature type="binding site" evidence="5">
    <location>
        <position position="85"/>
    </location>
    <ligand>
        <name>FAD</name>
        <dbReference type="ChEBI" id="CHEBI:57692"/>
    </ligand>
</feature>
<evidence type="ECO:0000256" key="1">
    <source>
        <dbReference type="ARBA" id="ARBA00001974"/>
    </source>
</evidence>
<name>A0A345DAL9_9BURK</name>
<comment type="similarity">
    <text evidence="2 6">Belongs to the GMC oxidoreductase family.</text>
</comment>
<sequence length="556" mass="60498">MGALVFDYIVVGGGSAGCVLAARLSEDPTVSVCLLEAGGGGASPFVNSPAGFAATVPWGGYSWHYQTVPQAHLNGRRDRVPRGKVLGGSSAINAMVYIRGNRWDYDQWAAAGNRGWAYDEVLPYFKKAEHSEIFPNDPHHGVGGPLNVKHLDQYSPINALFLQACAAHGVPVTSDPNGEQQFGSWLSAVTQKAGERCSAAKAYVQPNLKRSNLTVVTHAHVQRILFEHQTAIGVVYRHAESHETVHLRTRNEVILASGAIHSPQLLMWSGVGDFDTLHVLGIPVVKHLAGVGCNLQDHFTVTAIWRAKNQEGLFGLNIRGSYDVAHGVYDWWRHRRGMLTTNFAESGAFIFSAENVGTPDIQLALIVGMVDEHARRMHWGAGYSIHVTLMRPKSRGCIKLNPKDVYGMPLIDPNFLAETEDIEVMVRGLKKTLSIMNDGALQSYRGELLYPINAQDDANLKNYIRQHGSTEYHPVGTCKMGSASDAMAVVDDHLCVHGVLGLRVVDASIMPTIVSGNTNAPTIMIAEKAADLIKHSKIEKDIKNRASNGDSPTVVV</sequence>
<dbReference type="PANTHER" id="PTHR11552:SF147">
    <property type="entry name" value="CHOLINE DEHYDROGENASE, MITOCHONDRIAL"/>
    <property type="match status" value="1"/>
</dbReference>
<dbReference type="InterPro" id="IPR012132">
    <property type="entry name" value="GMC_OxRdtase"/>
</dbReference>
<dbReference type="EC" id="1.1.99.-" evidence="9"/>
<dbReference type="EMBL" id="CP031124">
    <property type="protein sequence ID" value="AXF85407.1"/>
    <property type="molecule type" value="Genomic_DNA"/>
</dbReference>